<feature type="domain" description="TPM" evidence="3">
    <location>
        <begin position="36"/>
        <end position="106"/>
    </location>
</feature>
<dbReference type="PANTHER" id="PTHR30373:SF2">
    <property type="entry name" value="UPF0603 PROTEIN YGCG"/>
    <property type="match status" value="1"/>
</dbReference>
<feature type="domain" description="TPM" evidence="3">
    <location>
        <begin position="353"/>
        <end position="476"/>
    </location>
</feature>
<accession>A0ABV9TA89</accession>
<feature type="region of interest" description="Disordered" evidence="1">
    <location>
        <begin position="766"/>
        <end position="811"/>
    </location>
</feature>
<sequence length="811" mass="91487">MKKIIPSYFYTLLTIFFIFSIPQVSNALENINKGYVTDDANLFSTGQFSILSSSLKSYYQKKNISIKIVTKKDLKIANKYELDEYLNDLYKQKFSNTEKGILILFAGSFFIKANNDVLSRSDIVWTTMAFYTEYNQSKNLIYKSMVDALNKLGNILTNSLVVSNKSNPTSDFYPYGITEKDLPDMTFEVISDNAYIFNSQQRDILKRILSHNSFQKNESFKILTIDTLPANLSLEEYSNMVFKKSRIKKRDTIMIVIVKDSNLASITLSPLLAGWLPQSLTNKIVSTIIEPSLKRNEGAQGIVDAIDEMALKLDGSKLIFTNSSSYSSYDPFSRDYLDINDIFYKIPTIEHFVTDNGGFFNTLQIDSLAKALEDYEKKTTNQIVIYTIKKLPSNISLEVYANKLFNKNKIGVEGHDNGVLLLLVKDNRKVRLEIGTKLEPYLTDALSSRIIYDVITPNFRDGYYYEGTLEAIGKIKSILDGNNVSFAPKLFQYRAGYYVLLILLFLILLSISFYFYQKFLSKVAGIYGKYTGSEYEGKLQYLLSLAAVAACILIINLAIFKVFNNNIINTIFDVIFSVAAGFIFLLLMAKAKKDVYDMNSLMSPIEFGNAFGRLKIVSNLIVKNIYRLKNKKHFSELWYQYASTLNAALEQFKDITLTYDEAAEMINKNYAKYDKTKLNTFNFLIEFTQADDQISFRFIVIDIFANNNYPLVSEYNVNIAKEDIKNSQNWKIEKISTITSNDKFRKIITINSTDTALLARLDFGKNGQSSSSYRSGGGGGSSYSGGSSSSSGGSFRGGGGSSRGGGASGSW</sequence>
<keyword evidence="5" id="KW-1185">Reference proteome</keyword>
<gene>
    <name evidence="4" type="ORF">ACFPDQ_01985</name>
</gene>
<dbReference type="InterPro" id="IPR007621">
    <property type="entry name" value="TPM_dom"/>
</dbReference>
<dbReference type="Pfam" id="PF04536">
    <property type="entry name" value="TPM_phosphatase"/>
    <property type="match status" value="3"/>
</dbReference>
<dbReference type="EMBL" id="JBHSJH010000001">
    <property type="protein sequence ID" value="MFC4891819.1"/>
    <property type="molecule type" value="Genomic_DNA"/>
</dbReference>
<keyword evidence="2" id="KW-0812">Transmembrane</keyword>
<evidence type="ECO:0000259" key="3">
    <source>
        <dbReference type="Pfam" id="PF04536"/>
    </source>
</evidence>
<dbReference type="PANTHER" id="PTHR30373">
    <property type="entry name" value="UPF0603 PROTEIN YGCG"/>
    <property type="match status" value="1"/>
</dbReference>
<reference evidence="5" key="1">
    <citation type="journal article" date="2019" name="Int. J. Syst. Evol. Microbiol.">
        <title>The Global Catalogue of Microorganisms (GCM) 10K type strain sequencing project: providing services to taxonomists for standard genome sequencing and annotation.</title>
        <authorList>
            <consortium name="The Broad Institute Genomics Platform"/>
            <consortium name="The Broad Institute Genome Sequencing Center for Infectious Disease"/>
            <person name="Wu L."/>
            <person name="Ma J."/>
        </authorList>
    </citation>
    <scope>NUCLEOTIDE SEQUENCE [LARGE SCALE GENOMIC DNA]</scope>
    <source>
        <strain evidence="5">CGMCC 1.13718</strain>
    </source>
</reference>
<protein>
    <submittedName>
        <fullName evidence="4">TPM domain-containing protein</fullName>
    </submittedName>
</protein>
<comment type="caution">
    <text evidence="4">The sequence shown here is derived from an EMBL/GenBank/DDBJ whole genome shotgun (WGS) entry which is preliminary data.</text>
</comment>
<dbReference type="RefSeq" id="WP_119330452.1">
    <property type="nucleotide sequence ID" value="NZ_JBHSJH010000001.1"/>
</dbReference>
<evidence type="ECO:0000313" key="5">
    <source>
        <dbReference type="Proteomes" id="UP001595926"/>
    </source>
</evidence>
<feature type="transmembrane region" description="Helical" evidence="2">
    <location>
        <begin position="566"/>
        <end position="589"/>
    </location>
</feature>
<dbReference type="Gene3D" id="3.10.310.50">
    <property type="match status" value="3"/>
</dbReference>
<evidence type="ECO:0000256" key="2">
    <source>
        <dbReference type="SAM" id="Phobius"/>
    </source>
</evidence>
<evidence type="ECO:0000313" key="4">
    <source>
        <dbReference type="EMBL" id="MFC4891819.1"/>
    </source>
</evidence>
<feature type="transmembrane region" description="Helical" evidence="2">
    <location>
        <begin position="495"/>
        <end position="516"/>
    </location>
</feature>
<keyword evidence="2" id="KW-1133">Transmembrane helix</keyword>
<proteinExistence type="predicted"/>
<feature type="transmembrane region" description="Helical" evidence="2">
    <location>
        <begin position="539"/>
        <end position="560"/>
    </location>
</feature>
<organism evidence="4 5">
    <name type="scientific">Pseudofrancisella aestuarii</name>
    <dbReference type="NCBI Taxonomy" id="2670347"/>
    <lineage>
        <taxon>Bacteria</taxon>
        <taxon>Pseudomonadati</taxon>
        <taxon>Pseudomonadota</taxon>
        <taxon>Gammaproteobacteria</taxon>
        <taxon>Thiotrichales</taxon>
        <taxon>Francisellaceae</taxon>
        <taxon>Pseudofrancisella</taxon>
    </lineage>
</organism>
<feature type="domain" description="TPM" evidence="3">
    <location>
        <begin position="191"/>
        <end position="309"/>
    </location>
</feature>
<dbReference type="Proteomes" id="UP001595926">
    <property type="component" value="Unassembled WGS sequence"/>
</dbReference>
<feature type="compositionally biased region" description="Low complexity" evidence="1">
    <location>
        <begin position="784"/>
        <end position="793"/>
    </location>
</feature>
<keyword evidence="2" id="KW-0472">Membrane</keyword>
<name>A0ABV9TA89_9GAMM</name>
<feature type="compositionally biased region" description="Gly residues" evidence="1">
    <location>
        <begin position="794"/>
        <end position="811"/>
    </location>
</feature>
<evidence type="ECO:0000256" key="1">
    <source>
        <dbReference type="SAM" id="MobiDB-lite"/>
    </source>
</evidence>